<sequence length="94" mass="10709">MKWFVLEDVLTELECVRMCEGRLSIVYPLLFSITPDTYLLVIGIQFEARLMSGNKLPHSTRFQSRVPGTANVPESVEELSVITYIRDISLCKLS</sequence>
<evidence type="ECO:0000313" key="1">
    <source>
        <dbReference type="EMBL" id="GFU47665.1"/>
    </source>
</evidence>
<evidence type="ECO:0000313" key="2">
    <source>
        <dbReference type="Proteomes" id="UP000887013"/>
    </source>
</evidence>
<reference evidence="1" key="1">
    <citation type="submission" date="2020-08" db="EMBL/GenBank/DDBJ databases">
        <title>Multicomponent nature underlies the extraordinary mechanical properties of spider dragline silk.</title>
        <authorList>
            <person name="Kono N."/>
            <person name="Nakamura H."/>
            <person name="Mori M."/>
            <person name="Yoshida Y."/>
            <person name="Ohtoshi R."/>
            <person name="Malay A.D."/>
            <person name="Moran D.A.P."/>
            <person name="Tomita M."/>
            <person name="Numata K."/>
            <person name="Arakawa K."/>
        </authorList>
    </citation>
    <scope>NUCLEOTIDE SEQUENCE</scope>
</reference>
<protein>
    <submittedName>
        <fullName evidence="1">Uncharacterized protein</fullName>
    </submittedName>
</protein>
<gene>
    <name evidence="1" type="ORF">NPIL_645981</name>
</gene>
<name>A0A8X6QW54_NEPPI</name>
<organism evidence="1 2">
    <name type="scientific">Nephila pilipes</name>
    <name type="common">Giant wood spider</name>
    <name type="synonym">Nephila maculata</name>
    <dbReference type="NCBI Taxonomy" id="299642"/>
    <lineage>
        <taxon>Eukaryota</taxon>
        <taxon>Metazoa</taxon>
        <taxon>Ecdysozoa</taxon>
        <taxon>Arthropoda</taxon>
        <taxon>Chelicerata</taxon>
        <taxon>Arachnida</taxon>
        <taxon>Araneae</taxon>
        <taxon>Araneomorphae</taxon>
        <taxon>Entelegynae</taxon>
        <taxon>Araneoidea</taxon>
        <taxon>Nephilidae</taxon>
        <taxon>Nephila</taxon>
    </lineage>
</organism>
<dbReference type="EMBL" id="BMAW01086522">
    <property type="protein sequence ID" value="GFU47665.1"/>
    <property type="molecule type" value="Genomic_DNA"/>
</dbReference>
<comment type="caution">
    <text evidence="1">The sequence shown here is derived from an EMBL/GenBank/DDBJ whole genome shotgun (WGS) entry which is preliminary data.</text>
</comment>
<accession>A0A8X6QW54</accession>
<proteinExistence type="predicted"/>
<dbReference type="AlphaFoldDB" id="A0A8X6QW54"/>
<dbReference type="Proteomes" id="UP000887013">
    <property type="component" value="Unassembled WGS sequence"/>
</dbReference>
<keyword evidence="2" id="KW-1185">Reference proteome</keyword>